<dbReference type="GO" id="GO:0048544">
    <property type="term" value="P:recognition of pollen"/>
    <property type="evidence" value="ECO:0007669"/>
    <property type="project" value="InterPro"/>
</dbReference>
<keyword evidence="6" id="KW-1015">Disulfide bond</keyword>
<keyword evidence="4" id="KW-1133">Transmembrane helix</keyword>
<sequence>MLQDTGNLVLNTSQGKTSARSFAWESFNEFPTFILLLTQKFSGNDSLQSRSTNATYGSGNYYSLSIDAQSKITLYYNEQEGQAQKSFWQSNGEYPAITLDKYGFLNTSSVGEDSLIMASDGGQEDRLRRLTLQSNGGLRMYSRKRDSPSSSWQMVWEAVTGYCTIYGSCGENAVCKVDQNWEPNCQCPPGFDPGSSDNKTCRRIDEIKGTDVRFVELDYVNFDGLNVTEATVTKLQAAKIH</sequence>
<dbReference type="EMBL" id="JAHRHJ020000003">
    <property type="protein sequence ID" value="KAH9321773.1"/>
    <property type="molecule type" value="Genomic_DNA"/>
</dbReference>
<name>A0AA38GHA3_TAXCH</name>
<evidence type="ECO:0000313" key="9">
    <source>
        <dbReference type="Proteomes" id="UP000824469"/>
    </source>
</evidence>
<evidence type="ECO:0000256" key="4">
    <source>
        <dbReference type="ARBA" id="ARBA00022989"/>
    </source>
</evidence>
<proteinExistence type="predicted"/>
<evidence type="ECO:0000259" key="7">
    <source>
        <dbReference type="Pfam" id="PF00954"/>
    </source>
</evidence>
<evidence type="ECO:0000256" key="3">
    <source>
        <dbReference type="ARBA" id="ARBA00022729"/>
    </source>
</evidence>
<evidence type="ECO:0000256" key="2">
    <source>
        <dbReference type="ARBA" id="ARBA00022692"/>
    </source>
</evidence>
<dbReference type="OMA" id="WESFNEF"/>
<keyword evidence="2" id="KW-0812">Transmembrane</keyword>
<keyword evidence="9" id="KW-1185">Reference proteome</keyword>
<evidence type="ECO:0000256" key="6">
    <source>
        <dbReference type="ARBA" id="ARBA00023157"/>
    </source>
</evidence>
<feature type="non-terminal residue" evidence="8">
    <location>
        <position position="241"/>
    </location>
</feature>
<evidence type="ECO:0000256" key="1">
    <source>
        <dbReference type="ARBA" id="ARBA00004167"/>
    </source>
</evidence>
<dbReference type="Proteomes" id="UP000824469">
    <property type="component" value="Unassembled WGS sequence"/>
</dbReference>
<keyword evidence="5" id="KW-0472">Membrane</keyword>
<keyword evidence="3" id="KW-0732">Signal</keyword>
<dbReference type="PANTHER" id="PTHR47974:SF6">
    <property type="entry name" value="NON-SPECIFIC SERINE_THREONINE PROTEIN KINASE"/>
    <property type="match status" value="1"/>
</dbReference>
<dbReference type="GO" id="GO:0016020">
    <property type="term" value="C:membrane"/>
    <property type="evidence" value="ECO:0007669"/>
    <property type="project" value="UniProtKB-SubCell"/>
</dbReference>
<gene>
    <name evidence="8" type="ORF">KI387_016412</name>
</gene>
<evidence type="ECO:0000256" key="5">
    <source>
        <dbReference type="ARBA" id="ARBA00023136"/>
    </source>
</evidence>
<dbReference type="InterPro" id="IPR000858">
    <property type="entry name" value="S_locus_glycoprot_dom"/>
</dbReference>
<comment type="caution">
    <text evidence="8">The sequence shown here is derived from an EMBL/GenBank/DDBJ whole genome shotgun (WGS) entry which is preliminary data.</text>
</comment>
<reference evidence="8 9" key="1">
    <citation type="journal article" date="2021" name="Nat. Plants">
        <title>The Taxus genome provides insights into paclitaxel biosynthesis.</title>
        <authorList>
            <person name="Xiong X."/>
            <person name="Gou J."/>
            <person name="Liao Q."/>
            <person name="Li Y."/>
            <person name="Zhou Q."/>
            <person name="Bi G."/>
            <person name="Li C."/>
            <person name="Du R."/>
            <person name="Wang X."/>
            <person name="Sun T."/>
            <person name="Guo L."/>
            <person name="Liang H."/>
            <person name="Lu P."/>
            <person name="Wu Y."/>
            <person name="Zhang Z."/>
            <person name="Ro D.K."/>
            <person name="Shang Y."/>
            <person name="Huang S."/>
            <person name="Yan J."/>
        </authorList>
    </citation>
    <scope>NUCLEOTIDE SEQUENCE [LARGE SCALE GENOMIC DNA]</scope>
    <source>
        <strain evidence="8">Ta-2019</strain>
    </source>
</reference>
<evidence type="ECO:0000313" key="8">
    <source>
        <dbReference type="EMBL" id="KAH9321773.1"/>
    </source>
</evidence>
<organism evidence="8 9">
    <name type="scientific">Taxus chinensis</name>
    <name type="common">Chinese yew</name>
    <name type="synonym">Taxus wallichiana var. chinensis</name>
    <dbReference type="NCBI Taxonomy" id="29808"/>
    <lineage>
        <taxon>Eukaryota</taxon>
        <taxon>Viridiplantae</taxon>
        <taxon>Streptophyta</taxon>
        <taxon>Embryophyta</taxon>
        <taxon>Tracheophyta</taxon>
        <taxon>Spermatophyta</taxon>
        <taxon>Pinopsida</taxon>
        <taxon>Pinidae</taxon>
        <taxon>Conifers II</taxon>
        <taxon>Cupressales</taxon>
        <taxon>Taxaceae</taxon>
        <taxon>Taxus</taxon>
    </lineage>
</organism>
<accession>A0AA38GHA3</accession>
<feature type="domain" description="S-locus glycoprotein" evidence="7">
    <location>
        <begin position="112"/>
        <end position="193"/>
    </location>
</feature>
<dbReference type="Pfam" id="PF00954">
    <property type="entry name" value="S_locus_glycop"/>
    <property type="match status" value="1"/>
</dbReference>
<comment type="subcellular location">
    <subcellularLocation>
        <location evidence="1">Membrane</location>
        <topology evidence="1">Single-pass membrane protein</topology>
    </subcellularLocation>
</comment>
<dbReference type="PANTHER" id="PTHR47974">
    <property type="entry name" value="OS07G0415500 PROTEIN"/>
    <property type="match status" value="1"/>
</dbReference>
<dbReference type="AlphaFoldDB" id="A0AA38GHA3"/>
<protein>
    <recommendedName>
        <fullName evidence="7">S-locus glycoprotein domain-containing protein</fullName>
    </recommendedName>
</protein>